<keyword evidence="2" id="KW-1185">Reference proteome</keyword>
<protein>
    <recommendedName>
        <fullName evidence="3">Type VI secretion protein</fullName>
    </recommendedName>
</protein>
<sequence length="461" mass="51144">MNIDQPVYWHQGLFLQPQHLQHNDRLQAHRIGRLANIALPYSWGVVSLQLNEAALETGRLTLTQLTLQFRDGTLAEFPGNALVEPRSFEPGELAAGPRTVYAGLRRLVPGQPNASVYETFDAAARAQTRFATLADPESVPDYLDGERTAHVRSLSYVVRLFWEDEVSSLGEYELVAIARIERDGQATRAASRFIPPCVNLGASPALSQTLRDIRDELVGRARQLEVYKQPHDAAQGDLELSQMRLLFALATLNRYGPLLCHLIETPQTHPWQMYGVLRQLIGELSWFSLRCDMLGHAPDGRVLVPPYRHDDIGPQLAALELLIGQMMNEITFGPEQVVRLAETEGVWMADLPASFFATRSRYYLVVHGAADPAQLGEALPRDAKLGTPAELDALVTHSLPGVELMYLQVPPSGMPRRGGATYFRIEHESDTWMSVARAQAVALFFAGAPAQFAADLVAVRR</sequence>
<dbReference type="PATRIC" id="fig|908627.4.peg.8030"/>
<dbReference type="Pfam" id="PF05936">
    <property type="entry name" value="T6SS_VasE"/>
    <property type="match status" value="1"/>
</dbReference>
<dbReference type="EMBL" id="AEJF01000219">
    <property type="protein sequence ID" value="KLU21436.1"/>
    <property type="molecule type" value="Genomic_DNA"/>
</dbReference>
<evidence type="ECO:0000313" key="1">
    <source>
        <dbReference type="EMBL" id="KLU21436.1"/>
    </source>
</evidence>
<dbReference type="NCBIfam" id="TIGR03353">
    <property type="entry name" value="VI_chp_4"/>
    <property type="match status" value="1"/>
</dbReference>
<name>A0A0J1CM00_9BURK</name>
<dbReference type="AlphaFoldDB" id="A0A0J1CM00"/>
<dbReference type="InterPro" id="IPR010263">
    <property type="entry name" value="T6SS_TssK"/>
</dbReference>
<comment type="caution">
    <text evidence="1">The sequence shown here is derived from an EMBL/GenBank/DDBJ whole genome shotgun (WGS) entry which is preliminary data.</text>
</comment>
<accession>A0A0J1CM00</accession>
<dbReference type="RefSeq" id="WP_047896981.1">
    <property type="nucleotide sequence ID" value="NZ_AEJF01000219.1"/>
</dbReference>
<gene>
    <name evidence="1" type="ORF">EOS_35925</name>
</gene>
<dbReference type="OrthoDB" id="9775333at2"/>
<dbReference type="PANTHER" id="PTHR35566:SF1">
    <property type="entry name" value="TYPE VI SECRETION SYSTEM BASEPLATE COMPONENT TSSK1"/>
    <property type="match status" value="1"/>
</dbReference>
<dbReference type="PANTHER" id="PTHR35566">
    <property type="entry name" value="BLR3599 PROTEIN"/>
    <property type="match status" value="1"/>
</dbReference>
<organism evidence="1 2">
    <name type="scientific">Caballeronia mineralivorans PML1(12)</name>
    <dbReference type="NCBI Taxonomy" id="908627"/>
    <lineage>
        <taxon>Bacteria</taxon>
        <taxon>Pseudomonadati</taxon>
        <taxon>Pseudomonadota</taxon>
        <taxon>Betaproteobacteria</taxon>
        <taxon>Burkholderiales</taxon>
        <taxon>Burkholderiaceae</taxon>
        <taxon>Caballeronia</taxon>
    </lineage>
</organism>
<proteinExistence type="predicted"/>
<reference evidence="1 2" key="1">
    <citation type="journal article" date="2015" name="Genome Announc.">
        <title>Draft Genome Sequence of Burkholderia sp. Strain PML1(12), an Ectomycorrhizosphere-Inhabiting Bacterium with Effective Mineral-Weathering Ability.</title>
        <authorList>
            <person name="Uroz S."/>
            <person name="Oger P."/>
        </authorList>
    </citation>
    <scope>NUCLEOTIDE SEQUENCE [LARGE SCALE GENOMIC DNA]</scope>
    <source>
        <strain evidence="2">PML1(12)</strain>
    </source>
</reference>
<evidence type="ECO:0008006" key="3">
    <source>
        <dbReference type="Google" id="ProtNLM"/>
    </source>
</evidence>
<dbReference type="Proteomes" id="UP000035963">
    <property type="component" value="Unassembled WGS sequence"/>
</dbReference>
<evidence type="ECO:0000313" key="2">
    <source>
        <dbReference type="Proteomes" id="UP000035963"/>
    </source>
</evidence>